<evidence type="ECO:0000256" key="4">
    <source>
        <dbReference type="ARBA" id="ARBA00023163"/>
    </source>
</evidence>
<dbReference type="Pfam" id="PF04082">
    <property type="entry name" value="Fungal_trans"/>
    <property type="match status" value="1"/>
</dbReference>
<keyword evidence="3" id="KW-0238">DNA-binding</keyword>
<sequence>MAQDCDSSVTGTTAATARSIDLSESADAPTPAAKRRRIALACSACRIRKSRCDGVRPRCEPCQRLGFECIYELPDTSANLVVPKDLFAALEDRVRRVEQSLKVHDERLAVVETAGPSSSSSSALRPGIGHAANGIVVDVDGIQDAAADQSMTDGMAVSFVDEQDCGFFGPSSNIAFMRHIFRAMAHKTVPDVVLSPIAGTVSSSRAGPYESGLINVSQSQAHNLALQAAPDPAAMRTNVLPPDGETQALIRAYFANTGLLFPYIHEQSFLETYESMRQTGFRANVRRTWLGLLNMVLAMAVRTAGAERGDAARSETNQANTHERSEASRADLFCDRARELCKTQTMRGTTLETVQYLLLTSQYLQSTQKSVQTWTTHGLAVKAALSIGLHSRDAMAKLPPIEQQTRTRTWFGCVLLDRSLSMTFGRPAAIPDEYVRLDLPVSLAWRGGAADELSRTSTAFYNATILLYRILWKVMATLYGHNLGCDSAPSETVTITQIFHLEQELGDWQAALPPLLALVSPADLADLADRRETIPAANPTTPSPASDPIDDPVILRFRVILTLRHLNLQLLLHRPMLTNSLSAVARGAAAPSARSRRPGHHMQMSFNLTCVRVAEDIIDLIHLIFTRPAGLGRRLTGAWWFTLYYTFNAALAVFGSLLLPEDDPSVDPTLRSDRPDRPDRTDRTDRGARFLAKAIDALVCLDAGNTIVDRCVDYLRQLVGLVHSWGSASSPQTALLAGLVASMDAAPDGHENEHAHSHSSDLFTPIPLFAQTSSGLEDELELGHFFTSEFQRWFERILPRVPVLALLADIGNAEPHQADMAAFLDRQLRQFQAVLLVPGNHEAYHSTWPRTLAILRSLEEGVKVRRVAGDAALGEFVVLDRDMYRLPGSSGIVVLGCSLFSYVPPERAMAVSMGMNDFYQAAGYDNDKTLWAEE</sequence>
<dbReference type="Gene3D" id="4.10.240.10">
    <property type="entry name" value="Zn(2)-C6 fungal-type DNA-binding domain"/>
    <property type="match status" value="1"/>
</dbReference>
<dbReference type="GO" id="GO:0005634">
    <property type="term" value="C:nucleus"/>
    <property type="evidence" value="ECO:0007669"/>
    <property type="project" value="TreeGrafter"/>
</dbReference>
<dbReference type="InParanoid" id="F0XIP9"/>
<dbReference type="Pfam" id="PF00172">
    <property type="entry name" value="Zn_clus"/>
    <property type="match status" value="1"/>
</dbReference>
<dbReference type="SMART" id="SM00066">
    <property type="entry name" value="GAL4"/>
    <property type="match status" value="1"/>
</dbReference>
<dbReference type="CDD" id="cd12148">
    <property type="entry name" value="fungal_TF_MHR"/>
    <property type="match status" value="1"/>
</dbReference>
<keyword evidence="5" id="KW-0539">Nucleus</keyword>
<dbReference type="PROSITE" id="PS00463">
    <property type="entry name" value="ZN2_CY6_FUNGAL_1"/>
    <property type="match status" value="1"/>
</dbReference>
<keyword evidence="2" id="KW-0805">Transcription regulation</keyword>
<feature type="domain" description="Zn(2)-C6 fungal-type" evidence="7">
    <location>
        <begin position="41"/>
        <end position="71"/>
    </location>
</feature>
<dbReference type="InterPro" id="IPR051127">
    <property type="entry name" value="Fungal_SecMet_Regulators"/>
</dbReference>
<evidence type="ECO:0000259" key="7">
    <source>
        <dbReference type="PROSITE" id="PS50048"/>
    </source>
</evidence>
<feature type="compositionally biased region" description="Basic and acidic residues" evidence="6">
    <location>
        <begin position="670"/>
        <end position="685"/>
    </location>
</feature>
<dbReference type="RefSeq" id="XP_014171711.1">
    <property type="nucleotide sequence ID" value="XM_014316236.1"/>
</dbReference>
<feature type="region of interest" description="Disordered" evidence="6">
    <location>
        <begin position="665"/>
        <end position="685"/>
    </location>
</feature>
<dbReference type="eggNOG" id="ENOG502RZN8">
    <property type="taxonomic scope" value="Eukaryota"/>
</dbReference>
<dbReference type="Proteomes" id="UP000007796">
    <property type="component" value="Unassembled WGS sequence"/>
</dbReference>
<evidence type="ECO:0000256" key="5">
    <source>
        <dbReference type="ARBA" id="ARBA00023242"/>
    </source>
</evidence>
<dbReference type="OrthoDB" id="3364175at2759"/>
<keyword evidence="4" id="KW-0804">Transcription</keyword>
<evidence type="ECO:0000256" key="2">
    <source>
        <dbReference type="ARBA" id="ARBA00023015"/>
    </source>
</evidence>
<dbReference type="PANTHER" id="PTHR47424">
    <property type="entry name" value="REGULATORY PROTEIN GAL4"/>
    <property type="match status" value="1"/>
</dbReference>
<keyword evidence="9" id="KW-1185">Reference proteome</keyword>
<dbReference type="CDD" id="cd00067">
    <property type="entry name" value="GAL4"/>
    <property type="match status" value="1"/>
</dbReference>
<dbReference type="InterPro" id="IPR001138">
    <property type="entry name" value="Zn2Cys6_DnaBD"/>
</dbReference>
<organism evidence="9">
    <name type="scientific">Grosmannia clavigera (strain kw1407 / UAMH 11150)</name>
    <name type="common">Blue stain fungus</name>
    <name type="synonym">Graphiocladiella clavigera</name>
    <dbReference type="NCBI Taxonomy" id="655863"/>
    <lineage>
        <taxon>Eukaryota</taxon>
        <taxon>Fungi</taxon>
        <taxon>Dikarya</taxon>
        <taxon>Ascomycota</taxon>
        <taxon>Pezizomycotina</taxon>
        <taxon>Sordariomycetes</taxon>
        <taxon>Sordariomycetidae</taxon>
        <taxon>Ophiostomatales</taxon>
        <taxon>Ophiostomataceae</taxon>
        <taxon>Leptographium</taxon>
    </lineage>
</organism>
<dbReference type="GO" id="GO:0006351">
    <property type="term" value="P:DNA-templated transcription"/>
    <property type="evidence" value="ECO:0007669"/>
    <property type="project" value="InterPro"/>
</dbReference>
<dbReference type="PANTHER" id="PTHR47424:SF3">
    <property type="entry name" value="REGULATORY PROTEIN GAL4"/>
    <property type="match status" value="1"/>
</dbReference>
<evidence type="ECO:0000313" key="8">
    <source>
        <dbReference type="EMBL" id="EFX02229.1"/>
    </source>
</evidence>
<dbReference type="SUPFAM" id="SSF57701">
    <property type="entry name" value="Zn2/Cys6 DNA-binding domain"/>
    <property type="match status" value="1"/>
</dbReference>
<dbReference type="InterPro" id="IPR036864">
    <property type="entry name" value="Zn2-C6_fun-type_DNA-bd_sf"/>
</dbReference>
<keyword evidence="1" id="KW-0479">Metal-binding</keyword>
<evidence type="ECO:0000313" key="9">
    <source>
        <dbReference type="Proteomes" id="UP000007796"/>
    </source>
</evidence>
<gene>
    <name evidence="8" type="ORF">CMQ_2278</name>
</gene>
<reference evidence="8 9" key="1">
    <citation type="journal article" date="2011" name="Proc. Natl. Acad. Sci. U.S.A.">
        <title>Genome and transcriptome analyses of the mountain pine beetle-fungal symbiont Grosmannia clavigera, a lodgepole pine pathogen.</title>
        <authorList>
            <person name="DiGuistini S."/>
            <person name="Wang Y."/>
            <person name="Liao N.Y."/>
            <person name="Taylor G."/>
            <person name="Tanguay P."/>
            <person name="Feau N."/>
            <person name="Henrissat B."/>
            <person name="Chan S.K."/>
            <person name="Hesse-Orce U."/>
            <person name="Alamouti S.M."/>
            <person name="Tsui C.K.M."/>
            <person name="Docking R.T."/>
            <person name="Levasseur A."/>
            <person name="Haridas S."/>
            <person name="Robertson G."/>
            <person name="Birol I."/>
            <person name="Holt R.A."/>
            <person name="Marra M.A."/>
            <person name="Hamelin R.C."/>
            <person name="Hirst M."/>
            <person name="Jones S.J.M."/>
            <person name="Bohlmann J."/>
            <person name="Breuil C."/>
        </authorList>
    </citation>
    <scope>NUCLEOTIDE SEQUENCE [LARGE SCALE GENOMIC DNA]</scope>
    <source>
        <strain evidence="9">kw1407 / UAMH 11150</strain>
    </source>
</reference>
<dbReference type="PROSITE" id="PS50048">
    <property type="entry name" value="ZN2_CY6_FUNGAL_2"/>
    <property type="match status" value="1"/>
</dbReference>
<dbReference type="GO" id="GO:0000978">
    <property type="term" value="F:RNA polymerase II cis-regulatory region sequence-specific DNA binding"/>
    <property type="evidence" value="ECO:0007669"/>
    <property type="project" value="TreeGrafter"/>
</dbReference>
<evidence type="ECO:0000256" key="3">
    <source>
        <dbReference type="ARBA" id="ARBA00023125"/>
    </source>
</evidence>
<dbReference type="GO" id="GO:0008270">
    <property type="term" value="F:zinc ion binding"/>
    <property type="evidence" value="ECO:0007669"/>
    <property type="project" value="InterPro"/>
</dbReference>
<dbReference type="EMBL" id="GL629782">
    <property type="protein sequence ID" value="EFX02229.1"/>
    <property type="molecule type" value="Genomic_DNA"/>
</dbReference>
<dbReference type="GO" id="GO:0000435">
    <property type="term" value="P:positive regulation of transcription from RNA polymerase II promoter by galactose"/>
    <property type="evidence" value="ECO:0007669"/>
    <property type="project" value="TreeGrafter"/>
</dbReference>
<dbReference type="HOGENOM" id="CLU_008511_0_2_1"/>
<accession>F0XIP9</accession>
<dbReference type="GeneID" id="25975249"/>
<dbReference type="GO" id="GO:0000981">
    <property type="term" value="F:DNA-binding transcription factor activity, RNA polymerase II-specific"/>
    <property type="evidence" value="ECO:0007669"/>
    <property type="project" value="InterPro"/>
</dbReference>
<name>F0XIP9_GROCL</name>
<dbReference type="AlphaFoldDB" id="F0XIP9"/>
<dbReference type="STRING" id="655863.F0XIP9"/>
<dbReference type="InterPro" id="IPR007219">
    <property type="entry name" value="XnlR_reg_dom"/>
</dbReference>
<evidence type="ECO:0000256" key="6">
    <source>
        <dbReference type="SAM" id="MobiDB-lite"/>
    </source>
</evidence>
<dbReference type="SMART" id="SM00906">
    <property type="entry name" value="Fungal_trans"/>
    <property type="match status" value="1"/>
</dbReference>
<evidence type="ECO:0000256" key="1">
    <source>
        <dbReference type="ARBA" id="ARBA00022723"/>
    </source>
</evidence>
<protein>
    <submittedName>
        <fullName evidence="8">C6 zinc finger domain containing protein</fullName>
    </submittedName>
</protein>
<proteinExistence type="predicted"/>